<evidence type="ECO:0000313" key="10">
    <source>
        <dbReference type="Proteomes" id="UP000294513"/>
    </source>
</evidence>
<dbReference type="PANTHER" id="PTHR24291:SF50">
    <property type="entry name" value="BIFUNCTIONAL ALBAFLAVENONE MONOOXYGENASE_TERPENE SYNTHASE"/>
    <property type="match status" value="1"/>
</dbReference>
<dbReference type="PRINTS" id="PR00463">
    <property type="entry name" value="EP450I"/>
</dbReference>
<dbReference type="InterPro" id="IPR036396">
    <property type="entry name" value="Cyt_P450_sf"/>
</dbReference>
<keyword evidence="10" id="KW-1185">Reference proteome</keyword>
<dbReference type="PANTHER" id="PTHR24291">
    <property type="entry name" value="CYTOCHROME P450 FAMILY 4"/>
    <property type="match status" value="1"/>
</dbReference>
<protein>
    <submittedName>
        <fullName evidence="9">Cytochrome P450</fullName>
    </submittedName>
</protein>
<dbReference type="GO" id="GO:0016705">
    <property type="term" value="F:oxidoreductase activity, acting on paired donors, with incorporation or reduction of molecular oxygen"/>
    <property type="evidence" value="ECO:0007669"/>
    <property type="project" value="InterPro"/>
</dbReference>
<evidence type="ECO:0000313" key="9">
    <source>
        <dbReference type="EMBL" id="TDD96825.1"/>
    </source>
</evidence>
<dbReference type="GO" id="GO:0004497">
    <property type="term" value="F:monooxygenase activity"/>
    <property type="evidence" value="ECO:0007669"/>
    <property type="project" value="UniProtKB-KW"/>
</dbReference>
<feature type="binding site" description="axial binding residue" evidence="7">
    <location>
        <position position="398"/>
    </location>
    <ligand>
        <name>heme</name>
        <dbReference type="ChEBI" id="CHEBI:30413"/>
    </ligand>
    <ligandPart>
        <name>Fe</name>
        <dbReference type="ChEBI" id="CHEBI:18248"/>
    </ligandPart>
</feature>
<dbReference type="RefSeq" id="WP_131889043.1">
    <property type="nucleotide sequence ID" value="NZ_SMKU01000004.1"/>
</dbReference>
<dbReference type="InterPro" id="IPR002401">
    <property type="entry name" value="Cyt_P450_E_grp-I"/>
</dbReference>
<dbReference type="AlphaFoldDB" id="A0A4R5CBP2"/>
<keyword evidence="4" id="KW-0560">Oxidoreductase</keyword>
<evidence type="ECO:0000256" key="4">
    <source>
        <dbReference type="ARBA" id="ARBA00023002"/>
    </source>
</evidence>
<reference evidence="9 10" key="1">
    <citation type="submission" date="2019-03" db="EMBL/GenBank/DDBJ databases">
        <title>Draft genome sequences of novel Actinobacteria.</title>
        <authorList>
            <person name="Sahin N."/>
            <person name="Ay H."/>
            <person name="Saygin H."/>
        </authorList>
    </citation>
    <scope>NUCLEOTIDE SEQUENCE [LARGE SCALE GENOMIC DNA]</scope>
    <source>
        <strain evidence="9 10">H3C3</strain>
    </source>
</reference>
<name>A0A4R5CBP2_9ACTN</name>
<dbReference type="GO" id="GO:0020037">
    <property type="term" value="F:heme binding"/>
    <property type="evidence" value="ECO:0007669"/>
    <property type="project" value="InterPro"/>
</dbReference>
<dbReference type="SUPFAM" id="SSF48264">
    <property type="entry name" value="Cytochrome P450"/>
    <property type="match status" value="1"/>
</dbReference>
<evidence type="ECO:0000256" key="1">
    <source>
        <dbReference type="ARBA" id="ARBA00010617"/>
    </source>
</evidence>
<dbReference type="PRINTS" id="PR00385">
    <property type="entry name" value="P450"/>
</dbReference>
<sequence>MRDNGMTPSPIPGPPAEGDGADAIVAAGGLHNYQLHLHAEYGPVVRFPLPGAGLAVSVADPVLLEATAKINKRPEELFEFLAPLQESGNLQTIPAHEHGPWRRVLLAVLAGRPSHEAHFARFTALTTEMADRWAGQAGAGPVALQKDLSELSLRMICEYALGSGLASAESAGRVVSAFEDVLIENLARLYQTDMPGTEEERRVRAEEALAYLRATVDRVLAAHREPGTGRQGGRSDLIAALAEAGESPARIRDTVLMTMLAAHHTTGVAISWMLYLLAQHPDVAERVAAQVDEVLGERAVPEYGDLRKLTLLDRALKEAMRLYPPGPYGAREATEDLVLGEYAVSAGTTIFYPFWAVHMNPEYWPDPQVFDPDRFAPEASAGRPRLAYIPFGLGPRSCEGAALAMVEAELVLAVLLKRFRFRPAPGRTVTPVERFVLWAAEDIHMNLTSRT</sequence>
<comment type="similarity">
    <text evidence="1">Belongs to the cytochrome P450 family.</text>
</comment>
<keyword evidence="5 7" id="KW-0408">Iron</keyword>
<accession>A0A4R5CBP2</accession>
<evidence type="ECO:0000256" key="5">
    <source>
        <dbReference type="ARBA" id="ARBA00023004"/>
    </source>
</evidence>
<dbReference type="Proteomes" id="UP000294513">
    <property type="component" value="Unassembled WGS sequence"/>
</dbReference>
<evidence type="ECO:0000256" key="2">
    <source>
        <dbReference type="ARBA" id="ARBA00022617"/>
    </source>
</evidence>
<dbReference type="EMBL" id="SMKU01000004">
    <property type="protein sequence ID" value="TDD96825.1"/>
    <property type="molecule type" value="Genomic_DNA"/>
</dbReference>
<comment type="caution">
    <text evidence="9">The sequence shown here is derived from an EMBL/GenBank/DDBJ whole genome shotgun (WGS) entry which is preliminary data.</text>
</comment>
<dbReference type="Gene3D" id="1.10.630.10">
    <property type="entry name" value="Cytochrome P450"/>
    <property type="match status" value="1"/>
</dbReference>
<dbReference type="Pfam" id="PF00067">
    <property type="entry name" value="p450"/>
    <property type="match status" value="1"/>
</dbReference>
<evidence type="ECO:0000256" key="3">
    <source>
        <dbReference type="ARBA" id="ARBA00022723"/>
    </source>
</evidence>
<dbReference type="InterPro" id="IPR001128">
    <property type="entry name" value="Cyt_P450"/>
</dbReference>
<evidence type="ECO:0000256" key="6">
    <source>
        <dbReference type="ARBA" id="ARBA00023033"/>
    </source>
</evidence>
<organism evidence="9 10">
    <name type="scientific">Actinomadura rubrisoli</name>
    <dbReference type="NCBI Taxonomy" id="2530368"/>
    <lineage>
        <taxon>Bacteria</taxon>
        <taxon>Bacillati</taxon>
        <taxon>Actinomycetota</taxon>
        <taxon>Actinomycetes</taxon>
        <taxon>Streptosporangiales</taxon>
        <taxon>Thermomonosporaceae</taxon>
        <taxon>Actinomadura</taxon>
    </lineage>
</organism>
<keyword evidence="2 7" id="KW-0349">Heme</keyword>
<dbReference type="GO" id="GO:0005506">
    <property type="term" value="F:iron ion binding"/>
    <property type="evidence" value="ECO:0007669"/>
    <property type="project" value="InterPro"/>
</dbReference>
<evidence type="ECO:0000256" key="7">
    <source>
        <dbReference type="PIRSR" id="PIRSR602401-1"/>
    </source>
</evidence>
<dbReference type="OrthoDB" id="3217230at2"/>
<feature type="region of interest" description="Disordered" evidence="8">
    <location>
        <begin position="1"/>
        <end position="20"/>
    </location>
</feature>
<comment type="cofactor">
    <cofactor evidence="7">
        <name>heme</name>
        <dbReference type="ChEBI" id="CHEBI:30413"/>
    </cofactor>
</comment>
<dbReference type="InterPro" id="IPR050196">
    <property type="entry name" value="Cytochrome_P450_Monoox"/>
</dbReference>
<proteinExistence type="inferred from homology"/>
<keyword evidence="3 7" id="KW-0479">Metal-binding</keyword>
<gene>
    <name evidence="9" type="ORF">E1298_02265</name>
</gene>
<keyword evidence="6" id="KW-0503">Monooxygenase</keyword>
<evidence type="ECO:0000256" key="8">
    <source>
        <dbReference type="SAM" id="MobiDB-lite"/>
    </source>
</evidence>